<comment type="caution">
    <text evidence="2">The sequence shown here is derived from an EMBL/GenBank/DDBJ whole genome shotgun (WGS) entry which is preliminary data.</text>
</comment>
<feature type="region of interest" description="Disordered" evidence="1">
    <location>
        <begin position="146"/>
        <end position="192"/>
    </location>
</feature>
<feature type="region of interest" description="Disordered" evidence="1">
    <location>
        <begin position="81"/>
        <end position="119"/>
    </location>
</feature>
<reference evidence="2" key="1">
    <citation type="journal article" date="2022" name="Int. J. Mol. Sci.">
        <title>Draft Genome of Tanacetum Coccineum: Genomic Comparison of Closely Related Tanacetum-Family Plants.</title>
        <authorList>
            <person name="Yamashiro T."/>
            <person name="Shiraishi A."/>
            <person name="Nakayama K."/>
            <person name="Satake H."/>
        </authorList>
    </citation>
    <scope>NUCLEOTIDE SEQUENCE</scope>
</reference>
<organism evidence="2 3">
    <name type="scientific">Tanacetum coccineum</name>
    <dbReference type="NCBI Taxonomy" id="301880"/>
    <lineage>
        <taxon>Eukaryota</taxon>
        <taxon>Viridiplantae</taxon>
        <taxon>Streptophyta</taxon>
        <taxon>Embryophyta</taxon>
        <taxon>Tracheophyta</taxon>
        <taxon>Spermatophyta</taxon>
        <taxon>Magnoliopsida</taxon>
        <taxon>eudicotyledons</taxon>
        <taxon>Gunneridae</taxon>
        <taxon>Pentapetalae</taxon>
        <taxon>asterids</taxon>
        <taxon>campanulids</taxon>
        <taxon>Asterales</taxon>
        <taxon>Asteraceae</taxon>
        <taxon>Asteroideae</taxon>
        <taxon>Anthemideae</taxon>
        <taxon>Anthemidinae</taxon>
        <taxon>Tanacetum</taxon>
    </lineage>
</organism>
<accession>A0ABQ5DRT9</accession>
<evidence type="ECO:0000313" key="2">
    <source>
        <dbReference type="EMBL" id="GJT41862.1"/>
    </source>
</evidence>
<proteinExistence type="predicted"/>
<keyword evidence="3" id="KW-1185">Reference proteome</keyword>
<evidence type="ECO:0000313" key="3">
    <source>
        <dbReference type="Proteomes" id="UP001151760"/>
    </source>
</evidence>
<reference evidence="2" key="2">
    <citation type="submission" date="2022-01" db="EMBL/GenBank/DDBJ databases">
        <authorList>
            <person name="Yamashiro T."/>
            <person name="Shiraishi A."/>
            <person name="Satake H."/>
            <person name="Nakayama K."/>
        </authorList>
    </citation>
    <scope>NUCLEOTIDE SEQUENCE</scope>
</reference>
<gene>
    <name evidence="2" type="ORF">Tco_0941727</name>
</gene>
<feature type="compositionally biased region" description="Polar residues" evidence="1">
    <location>
        <begin position="90"/>
        <end position="119"/>
    </location>
</feature>
<dbReference type="EMBL" id="BQNB010015596">
    <property type="protein sequence ID" value="GJT41862.1"/>
    <property type="molecule type" value="Genomic_DNA"/>
</dbReference>
<evidence type="ECO:0000256" key="1">
    <source>
        <dbReference type="SAM" id="MobiDB-lite"/>
    </source>
</evidence>
<sequence>MNNVFQKKDVIEYPRFTNVIIADLMKKYPSISLRFEEDYHSINVDISLVSFYTTRNVIVRGMLILDAFLTEEICATDDYMESTPRAHRTPTLTTTSPQGKKRNQSAGETSSPQKSLKVTIKQNQVVEGEKEVESYANKFVASMIHDDVDDSNNRIEPESHKEHPELVDDDDDIEEEKKDDEMGSLEIRTEKL</sequence>
<dbReference type="Proteomes" id="UP001151760">
    <property type="component" value="Unassembled WGS sequence"/>
</dbReference>
<name>A0ABQ5DRT9_9ASTR</name>
<feature type="compositionally biased region" description="Basic and acidic residues" evidence="1">
    <location>
        <begin position="151"/>
        <end position="166"/>
    </location>
</feature>
<protein>
    <submittedName>
        <fullName evidence="2">Uncharacterized protein</fullName>
    </submittedName>
</protein>
<feature type="compositionally biased region" description="Basic and acidic residues" evidence="1">
    <location>
        <begin position="175"/>
        <end position="192"/>
    </location>
</feature>